<dbReference type="PANTHER" id="PTHR22529:SF1">
    <property type="entry name" value="EPITHELIAL-STROMAL INTERACTION PROTEIN 1"/>
    <property type="match status" value="1"/>
</dbReference>
<organism evidence="2 3">
    <name type="scientific">Hippocampus comes</name>
    <name type="common">Tiger tail seahorse</name>
    <dbReference type="NCBI Taxonomy" id="109280"/>
    <lineage>
        <taxon>Eukaryota</taxon>
        <taxon>Metazoa</taxon>
        <taxon>Chordata</taxon>
        <taxon>Craniata</taxon>
        <taxon>Vertebrata</taxon>
        <taxon>Euteleostomi</taxon>
        <taxon>Actinopterygii</taxon>
        <taxon>Neopterygii</taxon>
        <taxon>Teleostei</taxon>
        <taxon>Neoteleostei</taxon>
        <taxon>Acanthomorphata</taxon>
        <taxon>Syngnathiaria</taxon>
        <taxon>Syngnathiformes</taxon>
        <taxon>Syngnathoidei</taxon>
        <taxon>Syngnathidae</taxon>
        <taxon>Hippocampus</taxon>
    </lineage>
</organism>
<sequence length="229" mass="26651">MNPNPRVVETGADVPSHLNNSTRDTSDNNMVGRMRCLEGVTMIAPNESRRKETLMIAQKEEDELQKWKEANRHTHVHTTPERLGGNATLAEVRERQFKDLRCSKMEKKLKQEYMAQKKRQEEEDEFKRKKHEQRKKAECLEEQKQVKEKKRQEQLRQDCAQVNSAFLDKLDRHEKGSEKTPMRKADVSHSPLSTDGQEKPGPHPEESCSGQMMLNDLGNVLNDIHIQER</sequence>
<evidence type="ECO:0008006" key="4">
    <source>
        <dbReference type="Google" id="ProtNLM"/>
    </source>
</evidence>
<dbReference type="STRING" id="109280.ENSHCOP00000018931"/>
<evidence type="ECO:0000256" key="1">
    <source>
        <dbReference type="SAM" id="MobiDB-lite"/>
    </source>
</evidence>
<protein>
    <recommendedName>
        <fullName evidence="4">Epithelial stromal interaction 1</fullName>
    </recommendedName>
</protein>
<feature type="compositionally biased region" description="Basic and acidic residues" evidence="1">
    <location>
        <begin position="196"/>
        <end position="206"/>
    </location>
</feature>
<reference evidence="2" key="1">
    <citation type="submission" date="2025-05" db="UniProtKB">
        <authorList>
            <consortium name="Ensembl"/>
        </authorList>
    </citation>
    <scope>IDENTIFICATION</scope>
</reference>
<accession>A0A3Q2YKX8</accession>
<evidence type="ECO:0000313" key="3">
    <source>
        <dbReference type="Proteomes" id="UP000264820"/>
    </source>
</evidence>
<feature type="region of interest" description="Disordered" evidence="1">
    <location>
        <begin position="1"/>
        <end position="29"/>
    </location>
</feature>
<feature type="compositionally biased region" description="Basic and acidic residues" evidence="1">
    <location>
        <begin position="118"/>
        <end position="127"/>
    </location>
</feature>
<keyword evidence="3" id="KW-1185">Reference proteome</keyword>
<evidence type="ECO:0000313" key="2">
    <source>
        <dbReference type="Ensembl" id="ENSHCOP00000018931.1"/>
    </source>
</evidence>
<name>A0A3Q2YKX8_HIPCM</name>
<dbReference type="PANTHER" id="PTHR22529">
    <property type="entry name" value="EPITHELIAL-STROMAL INTERACTION PROTEIN 1"/>
    <property type="match status" value="1"/>
</dbReference>
<dbReference type="InterPro" id="IPR026185">
    <property type="entry name" value="EPSTI1"/>
</dbReference>
<feature type="compositionally biased region" description="Polar residues" evidence="1">
    <location>
        <begin position="17"/>
        <end position="29"/>
    </location>
</feature>
<dbReference type="Proteomes" id="UP000264820">
    <property type="component" value="Unplaced"/>
</dbReference>
<dbReference type="GeneTree" id="ENSGT00390000013820"/>
<proteinExistence type="predicted"/>
<dbReference type="AlphaFoldDB" id="A0A3Q2YKX8"/>
<feature type="compositionally biased region" description="Basic and acidic residues" evidence="1">
    <location>
        <begin position="135"/>
        <end position="156"/>
    </location>
</feature>
<feature type="region of interest" description="Disordered" evidence="1">
    <location>
        <begin position="113"/>
        <end position="211"/>
    </location>
</feature>
<dbReference type="Ensembl" id="ENSHCOT00000009994.1">
    <property type="protein sequence ID" value="ENSHCOP00000018931.1"/>
    <property type="gene ID" value="ENSHCOG00000003880.1"/>
</dbReference>
<feature type="compositionally biased region" description="Basic and acidic residues" evidence="1">
    <location>
        <begin position="168"/>
        <end position="187"/>
    </location>
</feature>
<dbReference type="Ensembl" id="ENSHCOT00000009995.1">
    <property type="protein sequence ID" value="ENSHCOP00000018932.1"/>
    <property type="gene ID" value="ENSHCOG00000003880.1"/>
</dbReference>